<dbReference type="InterPro" id="IPR000210">
    <property type="entry name" value="BTB/POZ_dom"/>
</dbReference>
<comment type="caution">
    <text evidence="4">The sequence shown here is derived from an EMBL/GenBank/DDBJ whole genome shotgun (WGS) entry which is preliminary data.</text>
</comment>
<accession>A0A8T0RAI3</accession>
<dbReference type="GO" id="GO:0016567">
    <property type="term" value="P:protein ubiquitination"/>
    <property type="evidence" value="ECO:0007669"/>
    <property type="project" value="InterPro"/>
</dbReference>
<dbReference type="Gene3D" id="3.30.710.10">
    <property type="entry name" value="Potassium Channel Kv1.1, Chain A"/>
    <property type="match status" value="1"/>
</dbReference>
<evidence type="ECO:0000256" key="1">
    <source>
        <dbReference type="ARBA" id="ARBA00004906"/>
    </source>
</evidence>
<dbReference type="CDD" id="cd00121">
    <property type="entry name" value="MATH"/>
    <property type="match status" value="1"/>
</dbReference>
<organism evidence="4 5">
    <name type="scientific">Panicum virgatum</name>
    <name type="common">Blackwell switchgrass</name>
    <dbReference type="NCBI Taxonomy" id="38727"/>
    <lineage>
        <taxon>Eukaryota</taxon>
        <taxon>Viridiplantae</taxon>
        <taxon>Streptophyta</taxon>
        <taxon>Embryophyta</taxon>
        <taxon>Tracheophyta</taxon>
        <taxon>Spermatophyta</taxon>
        <taxon>Magnoliopsida</taxon>
        <taxon>Liliopsida</taxon>
        <taxon>Poales</taxon>
        <taxon>Poaceae</taxon>
        <taxon>PACMAD clade</taxon>
        <taxon>Panicoideae</taxon>
        <taxon>Panicodae</taxon>
        <taxon>Paniceae</taxon>
        <taxon>Panicinae</taxon>
        <taxon>Panicum</taxon>
        <taxon>Panicum sect. Hiantes</taxon>
    </lineage>
</organism>
<dbReference type="Proteomes" id="UP000823388">
    <property type="component" value="Chromosome 6K"/>
</dbReference>
<feature type="domain" description="BTB" evidence="3">
    <location>
        <begin position="177"/>
        <end position="246"/>
    </location>
</feature>
<evidence type="ECO:0000256" key="2">
    <source>
        <dbReference type="ARBA" id="ARBA00010846"/>
    </source>
</evidence>
<name>A0A8T0RAI3_PANVG</name>
<comment type="similarity">
    <text evidence="2">Belongs to the Tdpoz family.</text>
</comment>
<evidence type="ECO:0000259" key="3">
    <source>
        <dbReference type="PROSITE" id="PS50097"/>
    </source>
</evidence>
<dbReference type="InterPro" id="IPR008974">
    <property type="entry name" value="TRAF-like"/>
</dbReference>
<dbReference type="SUPFAM" id="SSF54695">
    <property type="entry name" value="POZ domain"/>
    <property type="match status" value="1"/>
</dbReference>
<gene>
    <name evidence="4" type="ORF">PVAP13_6KG110014</name>
</gene>
<dbReference type="EMBL" id="CM029047">
    <property type="protein sequence ID" value="KAG2582504.1"/>
    <property type="molecule type" value="Genomic_DNA"/>
</dbReference>
<dbReference type="OrthoDB" id="6359816at2759"/>
<protein>
    <recommendedName>
        <fullName evidence="3">BTB domain-containing protein</fullName>
    </recommendedName>
</protein>
<sequence>MPMTTQVKTASTCLPPETVQGTHVFDIRSGVFDVAGYSWVLFVYPDGYGAEAAAGLDFVSAYLRLLSTGCGKVRASCDLRLVNPATGAAVSVHPSLVAVRELDPDADGGARVCHCMCIGRGELEGPYLRDDRLTIECVVTVRKEPRVSRTRALPSIRVPGSNLKRQLAGLLESGDGADVAFAVAGETFAAHRLVLALRSPVFKAELCGPMRELGGAAQPIAVEDMQPEVFRAMLHFIYTDSMDRSDDDLGRDYHGRNCDMVRHLLVAADRYAIERLKLTCQSILCRNLDVKNVATTLALADQHHCDRLKQACVEFMCFANNMEAVVDTQGYKDLAATSPSVLAEAMVRMSKVGKKLTKKALGDAPPKS</sequence>
<dbReference type="SUPFAM" id="SSF49599">
    <property type="entry name" value="TRAF domain-like"/>
    <property type="match status" value="1"/>
</dbReference>
<evidence type="ECO:0000313" key="5">
    <source>
        <dbReference type="Proteomes" id="UP000823388"/>
    </source>
</evidence>
<comment type="pathway">
    <text evidence="1">Protein modification; protein ubiquitination.</text>
</comment>
<dbReference type="SMART" id="SM00225">
    <property type="entry name" value="BTB"/>
    <property type="match status" value="1"/>
</dbReference>
<dbReference type="Pfam" id="PF22486">
    <property type="entry name" value="MATH_2"/>
    <property type="match status" value="1"/>
</dbReference>
<dbReference type="InterPro" id="IPR045005">
    <property type="entry name" value="BPM1-6"/>
</dbReference>
<dbReference type="AlphaFoldDB" id="A0A8T0RAI3"/>
<dbReference type="Gene3D" id="1.25.40.420">
    <property type="match status" value="1"/>
</dbReference>
<dbReference type="InterPro" id="IPR011333">
    <property type="entry name" value="SKP1/BTB/POZ_sf"/>
</dbReference>
<dbReference type="PANTHER" id="PTHR26379">
    <property type="entry name" value="BTB/POZ AND MATH DOMAIN-CONTAINING PROTEIN 1"/>
    <property type="match status" value="1"/>
</dbReference>
<reference evidence="4" key="1">
    <citation type="submission" date="2020-05" db="EMBL/GenBank/DDBJ databases">
        <title>WGS assembly of Panicum virgatum.</title>
        <authorList>
            <person name="Lovell J.T."/>
            <person name="Jenkins J."/>
            <person name="Shu S."/>
            <person name="Juenger T.E."/>
            <person name="Schmutz J."/>
        </authorList>
    </citation>
    <scope>NUCLEOTIDE SEQUENCE</scope>
    <source>
        <strain evidence="4">AP13</strain>
    </source>
</reference>
<evidence type="ECO:0000313" key="4">
    <source>
        <dbReference type="EMBL" id="KAG2582504.1"/>
    </source>
</evidence>
<dbReference type="InterPro" id="IPR056423">
    <property type="entry name" value="BACK_BPM_SPOP"/>
</dbReference>
<dbReference type="Pfam" id="PF00651">
    <property type="entry name" value="BTB"/>
    <property type="match status" value="1"/>
</dbReference>
<dbReference type="PANTHER" id="PTHR26379:SF266">
    <property type="entry name" value="OS08G0227200 PROTEIN"/>
    <property type="match status" value="1"/>
</dbReference>
<keyword evidence="5" id="KW-1185">Reference proteome</keyword>
<dbReference type="CDD" id="cd18280">
    <property type="entry name" value="BTB_POZ_BPM_plant"/>
    <property type="match status" value="1"/>
</dbReference>
<dbReference type="PROSITE" id="PS50097">
    <property type="entry name" value="BTB"/>
    <property type="match status" value="1"/>
</dbReference>
<proteinExistence type="inferred from homology"/>
<dbReference type="Pfam" id="PF24570">
    <property type="entry name" value="BACK_BPM_SPOP"/>
    <property type="match status" value="1"/>
</dbReference>
<dbReference type="InterPro" id="IPR002083">
    <property type="entry name" value="MATH/TRAF_dom"/>
</dbReference>
<dbReference type="Gene3D" id="2.60.210.10">
    <property type="entry name" value="Apoptosis, Tumor Necrosis Factor Receptor Associated Protein 2, Chain A"/>
    <property type="match status" value="1"/>
</dbReference>